<comment type="caution">
    <text evidence="1">The sequence shown here is derived from an EMBL/GenBank/DDBJ whole genome shotgun (WGS) entry which is preliminary data.</text>
</comment>
<keyword evidence="2" id="KW-1185">Reference proteome</keyword>
<proteinExistence type="predicted"/>
<dbReference type="EMBL" id="BGPR01001312">
    <property type="protein sequence ID" value="GBM50840.1"/>
    <property type="molecule type" value="Genomic_DNA"/>
</dbReference>
<gene>
    <name evidence="1" type="ORF">AVEN_140945_1</name>
</gene>
<sequence>MWKMRRHRSYNKGYGRGALLSCREKKSRKRAIFYCVPKEDICPTLDPATRDAERSNRLAGSILFGALFGFARTKAGRFYRSWRFVVARNVSTNLYYKQK</sequence>
<dbReference type="AlphaFoldDB" id="A0A4Y2GAY4"/>
<evidence type="ECO:0000313" key="1">
    <source>
        <dbReference type="EMBL" id="GBM50840.1"/>
    </source>
</evidence>
<evidence type="ECO:0000313" key="2">
    <source>
        <dbReference type="Proteomes" id="UP000499080"/>
    </source>
</evidence>
<accession>A0A4Y2GAY4</accession>
<reference evidence="1 2" key="1">
    <citation type="journal article" date="2019" name="Sci. Rep.">
        <title>Orb-weaving spider Araneus ventricosus genome elucidates the spidroin gene catalogue.</title>
        <authorList>
            <person name="Kono N."/>
            <person name="Nakamura H."/>
            <person name="Ohtoshi R."/>
            <person name="Moran D.A.P."/>
            <person name="Shinohara A."/>
            <person name="Yoshida Y."/>
            <person name="Fujiwara M."/>
            <person name="Mori M."/>
            <person name="Tomita M."/>
            <person name="Arakawa K."/>
        </authorList>
    </citation>
    <scope>NUCLEOTIDE SEQUENCE [LARGE SCALE GENOMIC DNA]</scope>
</reference>
<dbReference type="Proteomes" id="UP000499080">
    <property type="component" value="Unassembled WGS sequence"/>
</dbReference>
<organism evidence="1 2">
    <name type="scientific">Araneus ventricosus</name>
    <name type="common">Orbweaver spider</name>
    <name type="synonym">Epeira ventricosa</name>
    <dbReference type="NCBI Taxonomy" id="182803"/>
    <lineage>
        <taxon>Eukaryota</taxon>
        <taxon>Metazoa</taxon>
        <taxon>Ecdysozoa</taxon>
        <taxon>Arthropoda</taxon>
        <taxon>Chelicerata</taxon>
        <taxon>Arachnida</taxon>
        <taxon>Araneae</taxon>
        <taxon>Araneomorphae</taxon>
        <taxon>Entelegynae</taxon>
        <taxon>Araneoidea</taxon>
        <taxon>Araneidae</taxon>
        <taxon>Araneus</taxon>
    </lineage>
</organism>
<protein>
    <submittedName>
        <fullName evidence="1">Uncharacterized protein</fullName>
    </submittedName>
</protein>
<name>A0A4Y2GAY4_ARAVE</name>